<keyword evidence="3" id="KW-1185">Reference proteome</keyword>
<dbReference type="GeneID" id="85359738"/>
<organism evidence="2 3">
    <name type="scientific">Armillaria tabescens</name>
    <name type="common">Ringless honey mushroom</name>
    <name type="synonym">Agaricus tabescens</name>
    <dbReference type="NCBI Taxonomy" id="1929756"/>
    <lineage>
        <taxon>Eukaryota</taxon>
        <taxon>Fungi</taxon>
        <taxon>Dikarya</taxon>
        <taxon>Basidiomycota</taxon>
        <taxon>Agaricomycotina</taxon>
        <taxon>Agaricomycetes</taxon>
        <taxon>Agaricomycetidae</taxon>
        <taxon>Agaricales</taxon>
        <taxon>Marasmiineae</taxon>
        <taxon>Physalacriaceae</taxon>
        <taxon>Desarmillaria</taxon>
    </lineage>
</organism>
<dbReference type="Proteomes" id="UP001175211">
    <property type="component" value="Unassembled WGS sequence"/>
</dbReference>
<keyword evidence="1" id="KW-0812">Transmembrane</keyword>
<sequence>MASRHPKQAPIPDWVLIVHLTASRASFSELCGSDIVDAVRCLTYLSEDDPDQLEEEHALSTQSKFDEALVKYTEAIGLDDSNASLWHPPTFVKGLNPLSMLIYVLAAAGGVAISAAIFTARNQDSRGGLLTLIFAL</sequence>
<dbReference type="AlphaFoldDB" id="A0AA39NNT7"/>
<reference evidence="2" key="1">
    <citation type="submission" date="2023-06" db="EMBL/GenBank/DDBJ databases">
        <authorList>
            <consortium name="Lawrence Berkeley National Laboratory"/>
            <person name="Ahrendt S."/>
            <person name="Sahu N."/>
            <person name="Indic B."/>
            <person name="Wong-Bajracharya J."/>
            <person name="Merenyi Z."/>
            <person name="Ke H.-M."/>
            <person name="Monk M."/>
            <person name="Kocsube S."/>
            <person name="Drula E."/>
            <person name="Lipzen A."/>
            <person name="Balint B."/>
            <person name="Henrissat B."/>
            <person name="Andreopoulos B."/>
            <person name="Martin F.M."/>
            <person name="Harder C.B."/>
            <person name="Rigling D."/>
            <person name="Ford K.L."/>
            <person name="Foster G.D."/>
            <person name="Pangilinan J."/>
            <person name="Papanicolaou A."/>
            <person name="Barry K."/>
            <person name="LaButti K."/>
            <person name="Viragh M."/>
            <person name="Koriabine M."/>
            <person name="Yan M."/>
            <person name="Riley R."/>
            <person name="Champramary S."/>
            <person name="Plett K.L."/>
            <person name="Tsai I.J."/>
            <person name="Slot J."/>
            <person name="Sipos G."/>
            <person name="Plett J."/>
            <person name="Nagy L.G."/>
            <person name="Grigoriev I.V."/>
        </authorList>
    </citation>
    <scope>NUCLEOTIDE SEQUENCE</scope>
    <source>
        <strain evidence="2">CCBAS 213</strain>
    </source>
</reference>
<evidence type="ECO:0000256" key="1">
    <source>
        <dbReference type="SAM" id="Phobius"/>
    </source>
</evidence>
<dbReference type="RefSeq" id="XP_060338859.1">
    <property type="nucleotide sequence ID" value="XM_060476190.1"/>
</dbReference>
<dbReference type="EMBL" id="JAUEPS010000001">
    <property type="protein sequence ID" value="KAK0469066.1"/>
    <property type="molecule type" value="Genomic_DNA"/>
</dbReference>
<proteinExistence type="predicted"/>
<evidence type="ECO:0000313" key="2">
    <source>
        <dbReference type="EMBL" id="KAK0469066.1"/>
    </source>
</evidence>
<gene>
    <name evidence="2" type="ORF">EV420DRAFT_1633499</name>
</gene>
<keyword evidence="1" id="KW-1133">Transmembrane helix</keyword>
<protein>
    <submittedName>
        <fullName evidence="2">Uncharacterized protein</fullName>
    </submittedName>
</protein>
<feature type="transmembrane region" description="Helical" evidence="1">
    <location>
        <begin position="100"/>
        <end position="120"/>
    </location>
</feature>
<comment type="caution">
    <text evidence="2">The sequence shown here is derived from an EMBL/GenBank/DDBJ whole genome shotgun (WGS) entry which is preliminary data.</text>
</comment>
<accession>A0AA39NNT7</accession>
<name>A0AA39NNT7_ARMTA</name>
<evidence type="ECO:0000313" key="3">
    <source>
        <dbReference type="Proteomes" id="UP001175211"/>
    </source>
</evidence>
<keyword evidence="1" id="KW-0472">Membrane</keyword>